<dbReference type="CDD" id="cd07247">
    <property type="entry name" value="SgaA_N_like"/>
    <property type="match status" value="2"/>
</dbReference>
<evidence type="ECO:0000259" key="1">
    <source>
        <dbReference type="PROSITE" id="PS51819"/>
    </source>
</evidence>
<keyword evidence="2" id="KW-0456">Lyase</keyword>
<proteinExistence type="predicted"/>
<dbReference type="SUPFAM" id="SSF54593">
    <property type="entry name" value="Glyoxalase/Bleomycin resistance protein/Dihydroxybiphenyl dioxygenase"/>
    <property type="match status" value="1"/>
</dbReference>
<dbReference type="Proteomes" id="UP001549257">
    <property type="component" value="Unassembled WGS sequence"/>
</dbReference>
<dbReference type="PANTHER" id="PTHR33993">
    <property type="entry name" value="GLYOXALASE-RELATED"/>
    <property type="match status" value="1"/>
</dbReference>
<dbReference type="GO" id="GO:0016829">
    <property type="term" value="F:lyase activity"/>
    <property type="evidence" value="ECO:0007669"/>
    <property type="project" value="UniProtKB-KW"/>
</dbReference>
<dbReference type="EMBL" id="JBEPSJ010000001">
    <property type="protein sequence ID" value="MET4581901.1"/>
    <property type="molecule type" value="Genomic_DNA"/>
</dbReference>
<keyword evidence="3" id="KW-1185">Reference proteome</keyword>
<dbReference type="InterPro" id="IPR029068">
    <property type="entry name" value="Glyas_Bleomycin-R_OHBP_Dase"/>
</dbReference>
<sequence length="254" mass="27638">MAELTFRTGQPRWMDMQSRDIDASVAFYTELFGWNAESSPPEYGGYVEFSRDGNTVAGIMPRPDDSTGDDAWIVYLEVADAAATQEAARANGGEVVAGGDLGEVGTWFVLTDATGARIGGWQNGNHSGFQVRTGPGAPVWHELHTRDFDRAVSFYETVFGWQTEVLGDTPEFRFSTLGSGDDAVAGIYDATAELPEIEPAFWDVYFGVENANDSAVRVTELGGTMLEQVEKTQYGRIAHAVDPNGGRFAIMQEP</sequence>
<dbReference type="Pfam" id="PF22677">
    <property type="entry name" value="Ble-like_N"/>
    <property type="match status" value="1"/>
</dbReference>
<dbReference type="PROSITE" id="PS51819">
    <property type="entry name" value="VOC"/>
    <property type="match status" value="2"/>
</dbReference>
<protein>
    <submittedName>
        <fullName evidence="2">Enzyme related to lactoylglutathione lyase</fullName>
    </submittedName>
</protein>
<organism evidence="2 3">
    <name type="scientific">Conyzicola nivalis</name>
    <dbReference type="NCBI Taxonomy" id="1477021"/>
    <lineage>
        <taxon>Bacteria</taxon>
        <taxon>Bacillati</taxon>
        <taxon>Actinomycetota</taxon>
        <taxon>Actinomycetes</taxon>
        <taxon>Micrococcales</taxon>
        <taxon>Microbacteriaceae</taxon>
        <taxon>Conyzicola</taxon>
    </lineage>
</organism>
<comment type="caution">
    <text evidence="2">The sequence shown here is derived from an EMBL/GenBank/DDBJ whole genome shotgun (WGS) entry which is preliminary data.</text>
</comment>
<evidence type="ECO:0000313" key="2">
    <source>
        <dbReference type="EMBL" id="MET4581901.1"/>
    </source>
</evidence>
<accession>A0ABV2QLH0</accession>
<dbReference type="Pfam" id="PF00903">
    <property type="entry name" value="Glyoxalase"/>
    <property type="match status" value="1"/>
</dbReference>
<dbReference type="PANTHER" id="PTHR33993:SF14">
    <property type="entry name" value="GB|AAF24581.1"/>
    <property type="match status" value="1"/>
</dbReference>
<feature type="domain" description="VOC" evidence="1">
    <location>
        <begin position="137"/>
        <end position="253"/>
    </location>
</feature>
<dbReference type="InterPro" id="IPR037523">
    <property type="entry name" value="VOC_core"/>
</dbReference>
<name>A0ABV2QLH0_9MICO</name>
<gene>
    <name evidence="2" type="ORF">ABIE21_001391</name>
</gene>
<dbReference type="InterPro" id="IPR004360">
    <property type="entry name" value="Glyas_Fos-R_dOase_dom"/>
</dbReference>
<evidence type="ECO:0000313" key="3">
    <source>
        <dbReference type="Proteomes" id="UP001549257"/>
    </source>
</evidence>
<dbReference type="RefSeq" id="WP_354024060.1">
    <property type="nucleotide sequence ID" value="NZ_JBEPSJ010000001.1"/>
</dbReference>
<feature type="domain" description="VOC" evidence="1">
    <location>
        <begin position="10"/>
        <end position="123"/>
    </location>
</feature>
<reference evidence="2 3" key="1">
    <citation type="submission" date="2024-06" db="EMBL/GenBank/DDBJ databases">
        <title>Sorghum-associated microbial communities from plants grown in Nebraska, USA.</title>
        <authorList>
            <person name="Schachtman D."/>
        </authorList>
    </citation>
    <scope>NUCLEOTIDE SEQUENCE [LARGE SCALE GENOMIC DNA]</scope>
    <source>
        <strain evidence="2 3">2857</strain>
    </source>
</reference>
<dbReference type="InterPro" id="IPR052164">
    <property type="entry name" value="Anthracycline_SecMetBiosynth"/>
</dbReference>
<dbReference type="Gene3D" id="3.10.180.10">
    <property type="entry name" value="2,3-Dihydroxybiphenyl 1,2-Dioxygenase, domain 1"/>
    <property type="match status" value="2"/>
</dbReference>
<dbReference type="InterPro" id="IPR053863">
    <property type="entry name" value="Glyoxy/Ble-like_N"/>
</dbReference>